<evidence type="ECO:0000313" key="5">
    <source>
        <dbReference type="Proteomes" id="UP000575068"/>
    </source>
</evidence>
<sequence>MSSTEPVPRSEEYPPPPSDETDVVDPRASLLTERQRSYLRLVLQLKNSKEIAAATGAASYRAVDKQLLKANAILGVSTRFEAAQLFAALERGVEPLHPANALPSHTPTSRFSPPWPTAGAAANMLTWKQVAAWTAIIAIVTPLGLTAAGMAYVTLLFLLRFLQL</sequence>
<dbReference type="AlphaFoldDB" id="A0A840HYQ6"/>
<evidence type="ECO:0000259" key="3">
    <source>
        <dbReference type="SMART" id="SM00421"/>
    </source>
</evidence>
<dbReference type="RefSeq" id="WP_246415026.1">
    <property type="nucleotide sequence ID" value="NZ_JACHOV010000013.1"/>
</dbReference>
<reference evidence="4 5" key="1">
    <citation type="submission" date="2020-08" db="EMBL/GenBank/DDBJ databases">
        <title>Genomic Encyclopedia of Type Strains, Phase IV (KMG-IV): sequencing the most valuable type-strain genomes for metagenomic binning, comparative biology and taxonomic classification.</title>
        <authorList>
            <person name="Goeker M."/>
        </authorList>
    </citation>
    <scope>NUCLEOTIDE SEQUENCE [LARGE SCALE GENOMIC DNA]</scope>
    <source>
        <strain evidence="4 5">DSM 7465</strain>
    </source>
</reference>
<protein>
    <submittedName>
        <fullName evidence="4">DNA-binding CsgD family transcriptional regulator</fullName>
    </submittedName>
</protein>
<feature type="domain" description="HTH luxR-type" evidence="3">
    <location>
        <begin position="28"/>
        <end position="86"/>
    </location>
</feature>
<feature type="region of interest" description="Disordered" evidence="1">
    <location>
        <begin position="1"/>
        <end position="25"/>
    </location>
</feature>
<name>A0A840HYQ6_9SPHN</name>
<gene>
    <name evidence="4" type="ORF">HNQ99_003063</name>
</gene>
<accession>A0A840HYQ6</accession>
<dbReference type="InterPro" id="IPR036388">
    <property type="entry name" value="WH-like_DNA-bd_sf"/>
</dbReference>
<keyword evidence="2" id="KW-0812">Transmembrane</keyword>
<organism evidence="4 5">
    <name type="scientific">Rhizorhapis suberifaciens</name>
    <name type="common">corky root of lettuce</name>
    <dbReference type="NCBI Taxonomy" id="13656"/>
    <lineage>
        <taxon>Bacteria</taxon>
        <taxon>Pseudomonadati</taxon>
        <taxon>Pseudomonadota</taxon>
        <taxon>Alphaproteobacteria</taxon>
        <taxon>Sphingomonadales</taxon>
        <taxon>Sphingomonadaceae</taxon>
        <taxon>Rhizorhapis</taxon>
    </lineage>
</organism>
<dbReference type="GO" id="GO:0006355">
    <property type="term" value="P:regulation of DNA-templated transcription"/>
    <property type="evidence" value="ECO:0007669"/>
    <property type="project" value="InterPro"/>
</dbReference>
<dbReference type="EMBL" id="JACHOV010000013">
    <property type="protein sequence ID" value="MBB4642727.1"/>
    <property type="molecule type" value="Genomic_DNA"/>
</dbReference>
<comment type="caution">
    <text evidence="4">The sequence shown here is derived from an EMBL/GenBank/DDBJ whole genome shotgun (WGS) entry which is preliminary data.</text>
</comment>
<dbReference type="Gene3D" id="1.10.10.10">
    <property type="entry name" value="Winged helix-like DNA-binding domain superfamily/Winged helix DNA-binding domain"/>
    <property type="match status" value="1"/>
</dbReference>
<dbReference type="InterPro" id="IPR000792">
    <property type="entry name" value="Tscrpt_reg_LuxR_C"/>
</dbReference>
<dbReference type="Proteomes" id="UP000575068">
    <property type="component" value="Unassembled WGS sequence"/>
</dbReference>
<proteinExistence type="predicted"/>
<dbReference type="GO" id="GO:0003677">
    <property type="term" value="F:DNA binding"/>
    <property type="evidence" value="ECO:0007669"/>
    <property type="project" value="UniProtKB-KW"/>
</dbReference>
<keyword evidence="2" id="KW-1133">Transmembrane helix</keyword>
<feature type="transmembrane region" description="Helical" evidence="2">
    <location>
        <begin position="130"/>
        <end position="159"/>
    </location>
</feature>
<evidence type="ECO:0000256" key="2">
    <source>
        <dbReference type="SAM" id="Phobius"/>
    </source>
</evidence>
<evidence type="ECO:0000313" key="4">
    <source>
        <dbReference type="EMBL" id="MBB4642727.1"/>
    </source>
</evidence>
<dbReference type="SMART" id="SM00421">
    <property type="entry name" value="HTH_LUXR"/>
    <property type="match status" value="1"/>
</dbReference>
<keyword evidence="5" id="KW-1185">Reference proteome</keyword>
<dbReference type="SUPFAM" id="SSF46894">
    <property type="entry name" value="C-terminal effector domain of the bipartite response regulators"/>
    <property type="match status" value="1"/>
</dbReference>
<keyword evidence="4" id="KW-0238">DNA-binding</keyword>
<dbReference type="InterPro" id="IPR016032">
    <property type="entry name" value="Sig_transdc_resp-reg_C-effctor"/>
</dbReference>
<evidence type="ECO:0000256" key="1">
    <source>
        <dbReference type="SAM" id="MobiDB-lite"/>
    </source>
</evidence>
<keyword evidence="2" id="KW-0472">Membrane</keyword>